<evidence type="ECO:0000256" key="6">
    <source>
        <dbReference type="ARBA" id="ARBA00022741"/>
    </source>
</evidence>
<keyword evidence="10" id="KW-1133">Transmembrane helix</keyword>
<dbReference type="GO" id="GO:0000166">
    <property type="term" value="F:nucleotide binding"/>
    <property type="evidence" value="ECO:0007669"/>
    <property type="project" value="UniProtKB-KW"/>
</dbReference>
<sequence>MRYPVSKKMSEIASIFFNAGFSAYLVGGAVRDWFLGKPCKDYDIATDAEPKEVQALFHKTIPTGIAHGTVTILYKGEKIECTTFRCEADYSDGRRPQKINYVRSIEEDLSRRDFTMNAIAVSLKDGSIVDPFEGVKSIKSKTIKTVGSPLDRFGEDGLRPIRAIRFASQLGFKIEEETLKAIPLSIEVCKKVSIERFRDEFVKMLLSEHPIISLRLLEDTGLLKVFLPELSDCRGVEQKGMHSFDVLDHSFLSCDAAPQDNPIVRLAALFHDIGKVSTREKNEYGDYTFYKHEAVSEKLTKKIMQRLKFPNKEIEEVSHLVGLHMFHYTEDWSDAAVRRFIVRTGVENIPNLFDLRRADGFGMTGQAPDLSNLVSFKKRLEKVIAEDSALSLKDLAVGGRELMEIGIPAGPKLGIILQKLFEAVLEDPSQNTKTQLLKIAEAINSNLSK</sequence>
<dbReference type="GO" id="GO:0046872">
    <property type="term" value="F:metal ion binding"/>
    <property type="evidence" value="ECO:0007669"/>
    <property type="project" value="UniProtKB-KW"/>
</dbReference>
<evidence type="ECO:0000259" key="11">
    <source>
        <dbReference type="Pfam" id="PF01743"/>
    </source>
</evidence>
<dbReference type="Gene3D" id="3.30.460.10">
    <property type="entry name" value="Beta Polymerase, domain 2"/>
    <property type="match status" value="1"/>
</dbReference>
<dbReference type="CDD" id="cd00077">
    <property type="entry name" value="HDc"/>
    <property type="match status" value="1"/>
</dbReference>
<dbReference type="GO" id="GO:0016779">
    <property type="term" value="F:nucleotidyltransferase activity"/>
    <property type="evidence" value="ECO:0007669"/>
    <property type="project" value="UniProtKB-KW"/>
</dbReference>
<keyword evidence="10" id="KW-0812">Transmembrane</keyword>
<evidence type="ECO:0000256" key="10">
    <source>
        <dbReference type="SAM" id="Phobius"/>
    </source>
</evidence>
<feature type="transmembrane region" description="Helical" evidence="10">
    <location>
        <begin position="12"/>
        <end position="30"/>
    </location>
</feature>
<gene>
    <name evidence="14" type="ORF">E4N86_02045</name>
</gene>
<dbReference type="Gene3D" id="1.10.3090.10">
    <property type="entry name" value="cca-adding enzyme, domain 2"/>
    <property type="match status" value="1"/>
</dbReference>
<keyword evidence="4" id="KW-0548">Nucleotidyltransferase</keyword>
<dbReference type="InterPro" id="IPR032810">
    <property type="entry name" value="CCA-adding_enz_C"/>
</dbReference>
<feature type="domain" description="tRNA nucleotidyltransferase/poly(A) polymerase RNA and SrmB- binding" evidence="12">
    <location>
        <begin position="171"/>
        <end position="231"/>
    </location>
</feature>
<dbReference type="GO" id="GO:0008033">
    <property type="term" value="P:tRNA processing"/>
    <property type="evidence" value="ECO:0007669"/>
    <property type="project" value="UniProtKB-KW"/>
</dbReference>
<keyword evidence="3" id="KW-0819">tRNA processing</keyword>
<keyword evidence="7" id="KW-0460">Magnesium</keyword>
<dbReference type="InterPro" id="IPR003607">
    <property type="entry name" value="HD/PDEase_dom"/>
</dbReference>
<keyword evidence="2 9" id="KW-0808">Transferase</keyword>
<dbReference type="PANTHER" id="PTHR46173">
    <property type="entry name" value="CCA TRNA NUCLEOTIDYLTRANSFERASE 1, MITOCHONDRIAL"/>
    <property type="match status" value="1"/>
</dbReference>
<accession>A0A9Q9BKM0</accession>
<dbReference type="Pfam" id="PF01743">
    <property type="entry name" value="PolyA_pol"/>
    <property type="match status" value="1"/>
</dbReference>
<keyword evidence="8 9" id="KW-0694">RNA-binding</keyword>
<dbReference type="GO" id="GO:0000049">
    <property type="term" value="F:tRNA binding"/>
    <property type="evidence" value="ECO:0007669"/>
    <property type="project" value="TreeGrafter"/>
</dbReference>
<dbReference type="SUPFAM" id="SSF81891">
    <property type="entry name" value="Poly A polymerase C-terminal region-like"/>
    <property type="match status" value="1"/>
</dbReference>
<dbReference type="InterPro" id="IPR006675">
    <property type="entry name" value="HDIG_dom"/>
</dbReference>
<feature type="domain" description="Poly A polymerase head" evidence="11">
    <location>
        <begin position="23"/>
        <end position="143"/>
    </location>
</feature>
<dbReference type="PANTHER" id="PTHR46173:SF1">
    <property type="entry name" value="CCA TRNA NUCLEOTIDYLTRANSFERASE 1, MITOCHONDRIAL"/>
    <property type="match status" value="1"/>
</dbReference>
<dbReference type="SUPFAM" id="SSF81301">
    <property type="entry name" value="Nucleotidyltransferase"/>
    <property type="match status" value="1"/>
</dbReference>
<dbReference type="EMBL" id="CP051635">
    <property type="protein sequence ID" value="UTC99548.1"/>
    <property type="molecule type" value="Genomic_DNA"/>
</dbReference>
<comment type="cofactor">
    <cofactor evidence="1">
        <name>Mg(2+)</name>
        <dbReference type="ChEBI" id="CHEBI:18420"/>
    </cofactor>
</comment>
<dbReference type="Proteomes" id="UP001056981">
    <property type="component" value="Chromosome"/>
</dbReference>
<evidence type="ECO:0000256" key="1">
    <source>
        <dbReference type="ARBA" id="ARBA00001946"/>
    </source>
</evidence>
<reference evidence="14" key="1">
    <citation type="submission" date="2020-04" db="EMBL/GenBank/DDBJ databases">
        <title>Comparative genomics of oral phylogroup-2 Treponema strains.</title>
        <authorList>
            <person name="Zeng H."/>
            <person name="Chan Y.K."/>
            <person name="Watt R.M."/>
        </authorList>
    </citation>
    <scope>NUCLEOTIDE SEQUENCE</scope>
    <source>
        <strain evidence="14">OMZ 905</strain>
    </source>
</reference>
<evidence type="ECO:0000259" key="12">
    <source>
        <dbReference type="Pfam" id="PF12627"/>
    </source>
</evidence>
<organism evidence="14 15">
    <name type="scientific">Treponema denticola</name>
    <dbReference type="NCBI Taxonomy" id="158"/>
    <lineage>
        <taxon>Bacteria</taxon>
        <taxon>Pseudomonadati</taxon>
        <taxon>Spirochaetota</taxon>
        <taxon>Spirochaetia</taxon>
        <taxon>Spirochaetales</taxon>
        <taxon>Treponemataceae</taxon>
        <taxon>Treponema</taxon>
    </lineage>
</organism>
<evidence type="ECO:0000256" key="8">
    <source>
        <dbReference type="ARBA" id="ARBA00022884"/>
    </source>
</evidence>
<evidence type="ECO:0000256" key="5">
    <source>
        <dbReference type="ARBA" id="ARBA00022723"/>
    </source>
</evidence>
<keyword evidence="5" id="KW-0479">Metal-binding</keyword>
<keyword evidence="10" id="KW-0472">Membrane</keyword>
<dbReference type="Gene3D" id="1.10.246.80">
    <property type="match status" value="1"/>
</dbReference>
<evidence type="ECO:0000256" key="4">
    <source>
        <dbReference type="ARBA" id="ARBA00022695"/>
    </source>
</evidence>
<evidence type="ECO:0000256" key="7">
    <source>
        <dbReference type="ARBA" id="ARBA00022842"/>
    </source>
</evidence>
<name>A0A9Q9BKM0_TREDN</name>
<evidence type="ECO:0000313" key="14">
    <source>
        <dbReference type="EMBL" id="UTC99548.1"/>
    </source>
</evidence>
<dbReference type="NCBIfam" id="TIGR00277">
    <property type="entry name" value="HDIG"/>
    <property type="match status" value="1"/>
</dbReference>
<keyword evidence="6" id="KW-0547">Nucleotide-binding</keyword>
<dbReference type="InterPro" id="IPR043519">
    <property type="entry name" value="NT_sf"/>
</dbReference>
<protein>
    <submittedName>
        <fullName evidence="14">HD domain-containing protein</fullName>
    </submittedName>
</protein>
<dbReference type="Pfam" id="PF12627">
    <property type="entry name" value="PolyA_pol_RNAbd"/>
    <property type="match status" value="1"/>
</dbReference>
<dbReference type="Pfam" id="PF13735">
    <property type="entry name" value="tRNA_NucTran2_2"/>
    <property type="match status" value="1"/>
</dbReference>
<dbReference type="RefSeq" id="WP_253716604.1">
    <property type="nucleotide sequence ID" value="NZ_CP051522.1"/>
</dbReference>
<proteinExistence type="inferred from homology"/>
<comment type="similarity">
    <text evidence="9">Belongs to the tRNA nucleotidyltransferase/poly(A) polymerase family.</text>
</comment>
<dbReference type="InterPro" id="IPR032828">
    <property type="entry name" value="PolyA_RNA-bd"/>
</dbReference>
<evidence type="ECO:0000256" key="3">
    <source>
        <dbReference type="ARBA" id="ARBA00022694"/>
    </source>
</evidence>
<evidence type="ECO:0000256" key="9">
    <source>
        <dbReference type="RuleBase" id="RU003953"/>
    </source>
</evidence>
<dbReference type="InterPro" id="IPR050264">
    <property type="entry name" value="Bact_CCA-adding_enz_type3_sf"/>
</dbReference>
<evidence type="ECO:0000256" key="2">
    <source>
        <dbReference type="ARBA" id="ARBA00022679"/>
    </source>
</evidence>
<evidence type="ECO:0000313" key="15">
    <source>
        <dbReference type="Proteomes" id="UP001056981"/>
    </source>
</evidence>
<dbReference type="AlphaFoldDB" id="A0A9Q9BKM0"/>
<feature type="domain" description="CCA-adding enzyme C-terminal" evidence="13">
    <location>
        <begin position="297"/>
        <end position="439"/>
    </location>
</feature>
<evidence type="ECO:0000259" key="13">
    <source>
        <dbReference type="Pfam" id="PF13735"/>
    </source>
</evidence>
<dbReference type="CDD" id="cd05398">
    <property type="entry name" value="NT_ClassII-CCAase"/>
    <property type="match status" value="1"/>
</dbReference>
<dbReference type="InterPro" id="IPR002646">
    <property type="entry name" value="PolA_pol_head_dom"/>
</dbReference>